<dbReference type="STRING" id="401625.A0A0P1BKE9"/>
<dbReference type="GO" id="GO:0000123">
    <property type="term" value="C:histone acetyltransferase complex"/>
    <property type="evidence" value="ECO:0007669"/>
    <property type="project" value="TreeGrafter"/>
</dbReference>
<evidence type="ECO:0000256" key="13">
    <source>
        <dbReference type="SAM" id="MobiDB-lite"/>
    </source>
</evidence>
<evidence type="ECO:0000256" key="5">
    <source>
        <dbReference type="ARBA" id="ARBA00022853"/>
    </source>
</evidence>
<dbReference type="GO" id="GO:0045944">
    <property type="term" value="P:positive regulation of transcription by RNA polymerase II"/>
    <property type="evidence" value="ECO:0007669"/>
    <property type="project" value="TreeGrafter"/>
</dbReference>
<keyword evidence="9" id="KW-0804">Transcription</keyword>
<feature type="compositionally biased region" description="Basic and acidic residues" evidence="13">
    <location>
        <begin position="137"/>
        <end position="146"/>
    </location>
</feature>
<evidence type="ECO:0000256" key="4">
    <source>
        <dbReference type="ARBA" id="ARBA00022679"/>
    </source>
</evidence>
<dbReference type="PRINTS" id="PR00503">
    <property type="entry name" value="BROMODOMAIN"/>
</dbReference>
<dbReference type="InterPro" id="IPR000182">
    <property type="entry name" value="GNAT_dom"/>
</dbReference>
<keyword evidence="5" id="KW-0156">Chromatin regulator</keyword>
<proteinExistence type="inferred from homology"/>
<evidence type="ECO:0000313" key="16">
    <source>
        <dbReference type="EMBL" id="CEH16230.1"/>
    </source>
</evidence>
<dbReference type="InterPro" id="IPR037800">
    <property type="entry name" value="GCN5"/>
</dbReference>
<evidence type="ECO:0000259" key="15">
    <source>
        <dbReference type="PROSITE" id="PS51186"/>
    </source>
</evidence>
<dbReference type="InterPro" id="IPR018359">
    <property type="entry name" value="Bromodomain_CS"/>
</dbReference>
<reference evidence="16 17" key="1">
    <citation type="submission" date="2014-09" db="EMBL/GenBank/DDBJ databases">
        <authorList>
            <person name="Magalhaes I.L.F."/>
            <person name="Oliveira U."/>
            <person name="Santos F.R."/>
            <person name="Vidigal T.H.D.A."/>
            <person name="Brescovit A.D."/>
            <person name="Santos A.J."/>
        </authorList>
    </citation>
    <scope>NUCLEOTIDE SEQUENCE [LARGE SCALE GENOMIC DNA]</scope>
</reference>
<organism evidence="16 17">
    <name type="scientific">Ceraceosorus bombacis</name>
    <dbReference type="NCBI Taxonomy" id="401625"/>
    <lineage>
        <taxon>Eukaryota</taxon>
        <taxon>Fungi</taxon>
        <taxon>Dikarya</taxon>
        <taxon>Basidiomycota</taxon>
        <taxon>Ustilaginomycotina</taxon>
        <taxon>Exobasidiomycetes</taxon>
        <taxon>Ceraceosorales</taxon>
        <taxon>Ceraceosoraceae</taxon>
        <taxon>Ceraceosorus</taxon>
    </lineage>
</organism>
<dbReference type="SUPFAM" id="SSF55729">
    <property type="entry name" value="Acyl-CoA N-acyltransferases (Nat)"/>
    <property type="match status" value="1"/>
</dbReference>
<dbReference type="CDD" id="cd04301">
    <property type="entry name" value="NAT_SF"/>
    <property type="match status" value="1"/>
</dbReference>
<dbReference type="Pfam" id="PF00439">
    <property type="entry name" value="Bromodomain"/>
    <property type="match status" value="1"/>
</dbReference>
<protein>
    <recommendedName>
        <fullName evidence="3">histone acetyltransferase</fullName>
        <ecNumber evidence="3">2.3.1.48</ecNumber>
    </recommendedName>
</protein>
<evidence type="ECO:0000256" key="9">
    <source>
        <dbReference type="ARBA" id="ARBA00023163"/>
    </source>
</evidence>
<dbReference type="PROSITE" id="PS50014">
    <property type="entry name" value="BROMODOMAIN_2"/>
    <property type="match status" value="1"/>
</dbReference>
<name>A0A0P1BKE9_9BASI</name>
<accession>A0A0P1BKE9</accession>
<evidence type="ECO:0000256" key="1">
    <source>
        <dbReference type="ARBA" id="ARBA00004123"/>
    </source>
</evidence>
<evidence type="ECO:0000313" key="17">
    <source>
        <dbReference type="Proteomes" id="UP000054845"/>
    </source>
</evidence>
<keyword evidence="7 12" id="KW-0103">Bromodomain</keyword>
<dbReference type="Pfam" id="PF00583">
    <property type="entry name" value="Acetyltransf_1"/>
    <property type="match status" value="1"/>
</dbReference>
<dbReference type="PROSITE" id="PS51186">
    <property type="entry name" value="GNAT"/>
    <property type="match status" value="1"/>
</dbReference>
<dbReference type="OrthoDB" id="1937912at2759"/>
<feature type="domain" description="Bromo" evidence="14">
    <location>
        <begin position="597"/>
        <end position="667"/>
    </location>
</feature>
<dbReference type="InterPro" id="IPR001487">
    <property type="entry name" value="Bromodomain"/>
</dbReference>
<dbReference type="InterPro" id="IPR036427">
    <property type="entry name" value="Bromodomain-like_sf"/>
</dbReference>
<dbReference type="EMBL" id="CCYA01000278">
    <property type="protein sequence ID" value="CEH16230.1"/>
    <property type="molecule type" value="Genomic_DNA"/>
</dbReference>
<feature type="compositionally biased region" description="Basic and acidic residues" evidence="13">
    <location>
        <begin position="1"/>
        <end position="16"/>
    </location>
</feature>
<evidence type="ECO:0000256" key="10">
    <source>
        <dbReference type="ARBA" id="ARBA00023242"/>
    </source>
</evidence>
<feature type="compositionally biased region" description="Polar residues" evidence="13">
    <location>
        <begin position="148"/>
        <end position="161"/>
    </location>
</feature>
<dbReference type="EC" id="2.3.1.48" evidence="3"/>
<keyword evidence="17" id="KW-1185">Reference proteome</keyword>
<evidence type="ECO:0000256" key="8">
    <source>
        <dbReference type="ARBA" id="ARBA00023159"/>
    </source>
</evidence>
<evidence type="ECO:0000256" key="12">
    <source>
        <dbReference type="PROSITE-ProRule" id="PRU00035"/>
    </source>
</evidence>
<dbReference type="GO" id="GO:0005634">
    <property type="term" value="C:nucleus"/>
    <property type="evidence" value="ECO:0007669"/>
    <property type="project" value="UniProtKB-SubCell"/>
</dbReference>
<dbReference type="SUPFAM" id="SSF47370">
    <property type="entry name" value="Bromodomain"/>
    <property type="match status" value="1"/>
</dbReference>
<feature type="region of interest" description="Disordered" evidence="13">
    <location>
        <begin position="1"/>
        <end position="20"/>
    </location>
</feature>
<dbReference type="AlphaFoldDB" id="A0A0P1BKE9"/>
<dbReference type="GO" id="GO:0010484">
    <property type="term" value="F:histone H3 acetyltransferase activity"/>
    <property type="evidence" value="ECO:0007669"/>
    <property type="project" value="TreeGrafter"/>
</dbReference>
<dbReference type="FunFam" id="3.40.630.30:FF:000004">
    <property type="entry name" value="Histone acetyltransferase KAT2A"/>
    <property type="match status" value="1"/>
</dbReference>
<dbReference type="Gene3D" id="1.20.920.10">
    <property type="entry name" value="Bromodomain-like"/>
    <property type="match status" value="1"/>
</dbReference>
<dbReference type="CDD" id="cd05509">
    <property type="entry name" value="Bromo_gcn5_like"/>
    <property type="match status" value="1"/>
</dbReference>
<comment type="subcellular location">
    <subcellularLocation>
        <location evidence="1">Nucleus</location>
    </subcellularLocation>
</comment>
<keyword evidence="10" id="KW-0539">Nucleus</keyword>
<sequence>MAPKKTDYPRPSRSMDHAAGSLTLKRHTSCSSCSCPGQHPASNSSVVLHDGHSAGSNWQWECECEHEGVEGHEREEDQEERQRRLRVAKRIDELLQDEGKLQDFGFVNEDVKSLRKQMLPASGRHPERSVESPRPSHLGERKRGRDISASQSPAPGSSCNSAAGRESHFQKKRKTLIDRGQGADSAISSRASSLGPLTPSADDEGSATGPRIAGMGEIGSSDEASTAPEAIVAEGEGHGKRPARSQKGLPEATEGAANPISVEVTEQPKPSRDEIDRGADLDAAVKGSSIDAGWLDEPEAPRKERPAVIEERAGLIQFRVVENDGRPESMIILTGLKNIFQRQLPKMPREYITRLVLDRNHRSMAIVKRGLQVVGGITYRPFEQKRFAEIVFCAISSTEQVKGYGNHLMNHVKDYVKDSSEVMHFLTYADNYAIGYFKKQGFTKEITLPRSQWVGYIKDYEGGTLMQCSMVPRVRYLGVTDLLAQQRRMILQKIRQISRSHVVHKGLDVFRKKHDEDLSKREVEESSEDEDVPLANSNHASTSAPSASNKRKKFVVDPAEVPGLKESAWTPEMDEISRRPKRGPHHALMRHVLVELNNHHAAWPFTAPVDAASVHDYYSVIKQPMDLSTMETKLENNAYATVEDLTADFRLVAANCRQYNGPSNSYTKLVNTLEKHFDREIGGWKQSYGVL</sequence>
<keyword evidence="11" id="KW-0012">Acyltransferase</keyword>
<feature type="domain" description="N-acetyltransferase" evidence="15">
    <location>
        <begin position="323"/>
        <end position="471"/>
    </location>
</feature>
<evidence type="ECO:0000256" key="11">
    <source>
        <dbReference type="ARBA" id="ARBA00023315"/>
    </source>
</evidence>
<dbReference type="PANTHER" id="PTHR45750:SF3">
    <property type="entry name" value="HISTONE ACETYLTRANSFERASE"/>
    <property type="match status" value="1"/>
</dbReference>
<evidence type="ECO:0000256" key="2">
    <source>
        <dbReference type="ARBA" id="ARBA00008607"/>
    </source>
</evidence>
<keyword evidence="6" id="KW-0805">Transcription regulation</keyword>
<dbReference type="InterPro" id="IPR016181">
    <property type="entry name" value="Acyl_CoA_acyltransferase"/>
</dbReference>
<feature type="region of interest" description="Disordered" evidence="13">
    <location>
        <begin position="517"/>
        <end position="553"/>
    </location>
</feature>
<evidence type="ECO:0000256" key="3">
    <source>
        <dbReference type="ARBA" id="ARBA00013184"/>
    </source>
</evidence>
<feature type="compositionally biased region" description="Polar residues" evidence="13">
    <location>
        <begin position="535"/>
        <end position="548"/>
    </location>
</feature>
<evidence type="ECO:0000256" key="6">
    <source>
        <dbReference type="ARBA" id="ARBA00023015"/>
    </source>
</evidence>
<feature type="region of interest" description="Disordered" evidence="13">
    <location>
        <begin position="118"/>
        <end position="275"/>
    </location>
</feature>
<comment type="similarity">
    <text evidence="2">Belongs to the acetyltransferase family. GCN5 subfamily.</text>
</comment>
<keyword evidence="8" id="KW-0010">Activator</keyword>
<keyword evidence="4 16" id="KW-0808">Transferase</keyword>
<dbReference type="PROSITE" id="PS00633">
    <property type="entry name" value="BROMODOMAIN_1"/>
    <property type="match status" value="1"/>
</dbReference>
<dbReference type="Proteomes" id="UP000054845">
    <property type="component" value="Unassembled WGS sequence"/>
</dbReference>
<dbReference type="Gene3D" id="3.40.630.30">
    <property type="match status" value="1"/>
</dbReference>
<evidence type="ECO:0000259" key="14">
    <source>
        <dbReference type="PROSITE" id="PS50014"/>
    </source>
</evidence>
<evidence type="ECO:0000256" key="7">
    <source>
        <dbReference type="ARBA" id="ARBA00023117"/>
    </source>
</evidence>
<dbReference type="SMART" id="SM00297">
    <property type="entry name" value="BROMO"/>
    <property type="match status" value="1"/>
</dbReference>
<dbReference type="PANTHER" id="PTHR45750">
    <property type="entry name" value="GH11602P"/>
    <property type="match status" value="1"/>
</dbReference>